<dbReference type="EMBL" id="POTQ01000031">
    <property type="protein sequence ID" value="PNV57081.1"/>
    <property type="molecule type" value="Genomic_DNA"/>
</dbReference>
<comment type="caution">
    <text evidence="2">The sequence shown here is derived from an EMBL/GenBank/DDBJ whole genome shotgun (WGS) entry which is preliminary data.</text>
</comment>
<name>A0A2K2TG34_LIMFE</name>
<evidence type="ECO:0000256" key="1">
    <source>
        <dbReference type="SAM" id="Coils"/>
    </source>
</evidence>
<dbReference type="RefSeq" id="WP_003686579.1">
    <property type="nucleotide sequence ID" value="NZ_CP082359.1"/>
</dbReference>
<gene>
    <name evidence="2" type="ORF">C1Y38_10125</name>
</gene>
<sequence length="53" mass="6010">MNDNVDMNQVAQSLVQKLASAEYTASAWEAKAKQLMQENQQLKQQLDNKKGDK</sequence>
<dbReference type="AlphaFoldDB" id="A0A2K2TG34"/>
<organism evidence="2 3">
    <name type="scientific">Limosilactobacillus fermentum</name>
    <name type="common">Lactobacillus fermentum</name>
    <dbReference type="NCBI Taxonomy" id="1613"/>
    <lineage>
        <taxon>Bacteria</taxon>
        <taxon>Bacillati</taxon>
        <taxon>Bacillota</taxon>
        <taxon>Bacilli</taxon>
        <taxon>Lactobacillales</taxon>
        <taxon>Lactobacillaceae</taxon>
        <taxon>Limosilactobacillus</taxon>
    </lineage>
</organism>
<reference evidence="2 3" key="1">
    <citation type="submission" date="2018-01" db="EMBL/GenBank/DDBJ databases">
        <title>Draft genome sequence of the feruloyl esterase-producing strain Lactobacillus fermentum CRL 1446, isolated from artisanal goat milk cheese.</title>
        <authorList>
            <person name="Abeijon Mukdsi M.C."/>
            <person name="Saavedra L."/>
            <person name="Gauffin Cano M.P."/>
            <person name="Hebert E.M."/>
            <person name="Medina R.B."/>
        </authorList>
    </citation>
    <scope>NUCLEOTIDE SEQUENCE [LARGE SCALE GENOMIC DNA]</scope>
    <source>
        <strain evidence="2 3">CRL 1446</strain>
    </source>
</reference>
<feature type="coiled-coil region" evidence="1">
    <location>
        <begin position="18"/>
        <end position="52"/>
    </location>
</feature>
<dbReference type="Proteomes" id="UP000236514">
    <property type="component" value="Unassembled WGS sequence"/>
</dbReference>
<proteinExistence type="predicted"/>
<keyword evidence="1" id="KW-0175">Coiled coil</keyword>
<evidence type="ECO:0000313" key="3">
    <source>
        <dbReference type="Proteomes" id="UP000236514"/>
    </source>
</evidence>
<accession>A0A2K2TG34</accession>
<protein>
    <submittedName>
        <fullName evidence="2">Rod shape-determining protein MreC</fullName>
    </submittedName>
</protein>
<evidence type="ECO:0000313" key="2">
    <source>
        <dbReference type="EMBL" id="PNV57081.1"/>
    </source>
</evidence>